<accession>A0A2P2PVR6</accession>
<evidence type="ECO:0000313" key="1">
    <source>
        <dbReference type="EMBL" id="MBX58826.1"/>
    </source>
</evidence>
<organism evidence="1">
    <name type="scientific">Rhizophora mucronata</name>
    <name type="common">Asiatic mangrove</name>
    <dbReference type="NCBI Taxonomy" id="61149"/>
    <lineage>
        <taxon>Eukaryota</taxon>
        <taxon>Viridiplantae</taxon>
        <taxon>Streptophyta</taxon>
        <taxon>Embryophyta</taxon>
        <taxon>Tracheophyta</taxon>
        <taxon>Spermatophyta</taxon>
        <taxon>Magnoliopsida</taxon>
        <taxon>eudicotyledons</taxon>
        <taxon>Gunneridae</taxon>
        <taxon>Pentapetalae</taxon>
        <taxon>rosids</taxon>
        <taxon>fabids</taxon>
        <taxon>Malpighiales</taxon>
        <taxon>Rhizophoraceae</taxon>
        <taxon>Rhizophora</taxon>
    </lineage>
</organism>
<reference evidence="1" key="1">
    <citation type="submission" date="2018-02" db="EMBL/GenBank/DDBJ databases">
        <title>Rhizophora mucronata_Transcriptome.</title>
        <authorList>
            <person name="Meera S.P."/>
            <person name="Sreeshan A."/>
            <person name="Augustine A."/>
        </authorList>
    </citation>
    <scope>NUCLEOTIDE SEQUENCE</scope>
    <source>
        <tissue evidence="1">Leaf</tissue>
    </source>
</reference>
<proteinExistence type="predicted"/>
<name>A0A2P2PVR6_RHIMU</name>
<protein>
    <submittedName>
        <fullName evidence="1">Uncharacterized protein</fullName>
    </submittedName>
</protein>
<dbReference type="AlphaFoldDB" id="A0A2P2PVR6"/>
<dbReference type="EMBL" id="GGEC01078342">
    <property type="protein sequence ID" value="MBX58826.1"/>
    <property type="molecule type" value="Transcribed_RNA"/>
</dbReference>
<sequence>MNLNTDANLSTKSIYNSPTFTHSIQFESSPISIVELPFPKFHLELNKNFIKQDQAHTSNMLI</sequence>